<accession>B7HEJ8</accession>
<proteinExistence type="predicted"/>
<dbReference type="KEGG" id="bcb:BCB4264_A5317"/>
<evidence type="ECO:0000313" key="2">
    <source>
        <dbReference type="Proteomes" id="UP000007096"/>
    </source>
</evidence>
<reference evidence="1 2" key="1">
    <citation type="submission" date="2008-10" db="EMBL/GenBank/DDBJ databases">
        <title>Genome sequence of Bacillus cereus B4264.</title>
        <authorList>
            <person name="Dodson R.J."/>
            <person name="Durkin A.S."/>
            <person name="Rosovitz M.J."/>
            <person name="Rasko D.A."/>
            <person name="Hoffmaster A."/>
            <person name="Ravel J."/>
            <person name="Sutton G."/>
        </authorList>
    </citation>
    <scope>NUCLEOTIDE SEQUENCE [LARGE SCALE GENOMIC DNA]</scope>
    <source>
        <strain evidence="1 2">B4264</strain>
    </source>
</reference>
<name>B7HEJ8_BACC4</name>
<dbReference type="EMBL" id="CP001176">
    <property type="protein sequence ID" value="ACK60988.1"/>
    <property type="molecule type" value="Genomic_DNA"/>
</dbReference>
<dbReference type="AlphaFoldDB" id="B7HEJ8"/>
<dbReference type="HOGENOM" id="CLU_3324830_0_0_9"/>
<gene>
    <name evidence="1" type="ordered locus">BCB4264_A5317</name>
</gene>
<sequence>MKMPVEIIPTISTNYNKKIKYSPKTSAYLEKMFEYKKARF</sequence>
<organism evidence="1 2">
    <name type="scientific">Bacillus cereus (strain B4264)</name>
    <dbReference type="NCBI Taxonomy" id="405532"/>
    <lineage>
        <taxon>Bacteria</taxon>
        <taxon>Bacillati</taxon>
        <taxon>Bacillota</taxon>
        <taxon>Bacilli</taxon>
        <taxon>Bacillales</taxon>
        <taxon>Bacillaceae</taxon>
        <taxon>Bacillus</taxon>
        <taxon>Bacillus cereus group</taxon>
    </lineage>
</organism>
<evidence type="ECO:0000313" key="1">
    <source>
        <dbReference type="EMBL" id="ACK60988.1"/>
    </source>
</evidence>
<dbReference type="Proteomes" id="UP000007096">
    <property type="component" value="Chromosome"/>
</dbReference>
<protein>
    <submittedName>
        <fullName evidence="1">Uncharacterized protein</fullName>
    </submittedName>
</protein>